<dbReference type="RefSeq" id="WP_350351764.1">
    <property type="nucleotide sequence ID" value="NZ_CP158357.1"/>
</dbReference>
<name>A0AAU7VWS2_9MICO</name>
<gene>
    <name evidence="4" type="ORF">ABS642_21815</name>
</gene>
<proteinExistence type="predicted"/>
<dbReference type="EC" id="2.1.1.-" evidence="4"/>
<evidence type="ECO:0000256" key="1">
    <source>
        <dbReference type="ARBA" id="ARBA00022603"/>
    </source>
</evidence>
<keyword evidence="2 4" id="KW-0808">Transferase</keyword>
<protein>
    <submittedName>
        <fullName evidence="4">Class I SAM-dependent methyltransferase</fullName>
        <ecNumber evidence="4">2.1.1.-</ecNumber>
    </submittedName>
</protein>
<evidence type="ECO:0000256" key="2">
    <source>
        <dbReference type="ARBA" id="ARBA00022679"/>
    </source>
</evidence>
<evidence type="ECO:0000259" key="3">
    <source>
        <dbReference type="Pfam" id="PF13649"/>
    </source>
</evidence>
<dbReference type="PANTHER" id="PTHR43861">
    <property type="entry name" value="TRANS-ACONITATE 2-METHYLTRANSFERASE-RELATED"/>
    <property type="match status" value="1"/>
</dbReference>
<sequence length="215" mass="23279">MSGHDLRDSAEARVAAAYDSRAAEYVEIGGRIEQMDDRDVELIRRWRDETPGMLLDAGCGPGHWTRFLSGSGRDVIGVDISAEFLRTAGENHPALRFEQESLAALSAVDGSVGGILAWYSLIHTDPAEAPAVLAEFARVLVPGGSLLLGFFVGEPREPFSHAVTTAYFWSADALDALLADAGFEVTFAEQREREPGEMSVRPHGALIARRVPWAG</sequence>
<dbReference type="PANTHER" id="PTHR43861:SF1">
    <property type="entry name" value="TRANS-ACONITATE 2-METHYLTRANSFERASE"/>
    <property type="match status" value="1"/>
</dbReference>
<dbReference type="InterPro" id="IPR029063">
    <property type="entry name" value="SAM-dependent_MTases_sf"/>
</dbReference>
<dbReference type="InterPro" id="IPR041698">
    <property type="entry name" value="Methyltransf_25"/>
</dbReference>
<dbReference type="Pfam" id="PF13649">
    <property type="entry name" value="Methyltransf_25"/>
    <property type="match status" value="1"/>
</dbReference>
<reference evidence="4" key="1">
    <citation type="submission" date="2024-06" db="EMBL/GenBank/DDBJ databases">
        <title>Draft genome sequence of Microbacterium sp. strain A8/3-1, isolated from Oxytropis tragacanthoides Fisch. ex DC. Root nodules in the Altai region of Russia.</title>
        <authorList>
            <person name="Sazanova A."/>
            <person name="Guro P."/>
            <person name="Kuznetsova I."/>
            <person name="Belimov A."/>
            <person name="Safronova V."/>
        </authorList>
    </citation>
    <scope>NUCLEOTIDE SEQUENCE</scope>
    <source>
        <strain evidence="4">A8/3-1</strain>
    </source>
</reference>
<dbReference type="AlphaFoldDB" id="A0AAU7VWS2"/>
<dbReference type="GO" id="GO:0008168">
    <property type="term" value="F:methyltransferase activity"/>
    <property type="evidence" value="ECO:0007669"/>
    <property type="project" value="UniProtKB-KW"/>
</dbReference>
<keyword evidence="1 4" id="KW-0489">Methyltransferase</keyword>
<organism evidence="4">
    <name type="scientific">Microbacterium sp. A8/3-1</name>
    <dbReference type="NCBI Taxonomy" id="3160749"/>
    <lineage>
        <taxon>Bacteria</taxon>
        <taxon>Bacillati</taxon>
        <taxon>Actinomycetota</taxon>
        <taxon>Actinomycetes</taxon>
        <taxon>Micrococcales</taxon>
        <taxon>Microbacteriaceae</taxon>
        <taxon>Microbacterium</taxon>
    </lineage>
</organism>
<dbReference type="GO" id="GO:0032259">
    <property type="term" value="P:methylation"/>
    <property type="evidence" value="ECO:0007669"/>
    <property type="project" value="UniProtKB-KW"/>
</dbReference>
<feature type="domain" description="Methyltransferase" evidence="3">
    <location>
        <begin position="55"/>
        <end position="144"/>
    </location>
</feature>
<dbReference type="EMBL" id="CP158357">
    <property type="protein sequence ID" value="XBX78508.1"/>
    <property type="molecule type" value="Genomic_DNA"/>
</dbReference>
<dbReference type="CDD" id="cd02440">
    <property type="entry name" value="AdoMet_MTases"/>
    <property type="match status" value="1"/>
</dbReference>
<dbReference type="Gene3D" id="3.40.50.150">
    <property type="entry name" value="Vaccinia Virus protein VP39"/>
    <property type="match status" value="1"/>
</dbReference>
<evidence type="ECO:0000313" key="4">
    <source>
        <dbReference type="EMBL" id="XBX78508.1"/>
    </source>
</evidence>
<accession>A0AAU7VWS2</accession>
<dbReference type="SUPFAM" id="SSF53335">
    <property type="entry name" value="S-adenosyl-L-methionine-dependent methyltransferases"/>
    <property type="match status" value="1"/>
</dbReference>